<accession>A0A1E5IPY8</accession>
<dbReference type="AlphaFoldDB" id="A0A1E5IPY8"/>
<protein>
    <submittedName>
        <fullName evidence="2">Replication protein RepA</fullName>
    </submittedName>
</protein>
<dbReference type="InterPro" id="IPR013321">
    <property type="entry name" value="Arc_rbn_hlx_hlx"/>
</dbReference>
<dbReference type="RefSeq" id="WP_069672002.1">
    <property type="nucleotide sequence ID" value="NZ_BPFF01000106.1"/>
</dbReference>
<dbReference type="GO" id="GO:0006355">
    <property type="term" value="P:regulation of DNA-templated transcription"/>
    <property type="evidence" value="ECO:0007669"/>
    <property type="project" value="InterPro"/>
</dbReference>
<evidence type="ECO:0000256" key="1">
    <source>
        <dbReference type="SAM" id="MobiDB-lite"/>
    </source>
</evidence>
<organism evidence="2 3">
    <name type="scientific">Shewanella colwelliana</name>
    <name type="common">Alteromonas colwelliana</name>
    <dbReference type="NCBI Taxonomy" id="23"/>
    <lineage>
        <taxon>Bacteria</taxon>
        <taxon>Pseudomonadati</taxon>
        <taxon>Pseudomonadota</taxon>
        <taxon>Gammaproteobacteria</taxon>
        <taxon>Alteromonadales</taxon>
        <taxon>Shewanellaceae</taxon>
        <taxon>Shewanella</taxon>
    </lineage>
</organism>
<proteinExistence type="predicted"/>
<name>A0A1E5IPY8_SHECO</name>
<dbReference type="STRING" id="23.BEL05_03225"/>
<feature type="region of interest" description="Disordered" evidence="1">
    <location>
        <begin position="34"/>
        <end position="55"/>
    </location>
</feature>
<dbReference type="Gene3D" id="1.10.1220.10">
    <property type="entry name" value="Met repressor-like"/>
    <property type="match status" value="1"/>
</dbReference>
<dbReference type="EMBL" id="MCBT01000048">
    <property type="protein sequence ID" value="OEG72023.1"/>
    <property type="molecule type" value="Genomic_DNA"/>
</dbReference>
<dbReference type="Proteomes" id="UP000095230">
    <property type="component" value="Unassembled WGS sequence"/>
</dbReference>
<evidence type="ECO:0000313" key="3">
    <source>
        <dbReference type="Proteomes" id="UP000095230"/>
    </source>
</evidence>
<reference evidence="2 3" key="1">
    <citation type="submission" date="2016-07" db="EMBL/GenBank/DDBJ databases">
        <title>Whole-genome of two Shewanella species isolated from a digestive organ of sea cucumber Apostichopus japonicus Selenka 1867.</title>
        <authorList>
            <person name="Hong H.-H."/>
            <person name="Choi H."/>
            <person name="Cheon S."/>
            <person name="Oh J.-S."/>
            <person name="Lee H.-G."/>
            <person name="Park C."/>
        </authorList>
    </citation>
    <scope>NUCLEOTIDE SEQUENCE [LARGE SCALE GENOMIC DNA]</scope>
    <source>
        <strain evidence="2 3">CSB03KR</strain>
    </source>
</reference>
<gene>
    <name evidence="2" type="ORF">BEL05_03225</name>
</gene>
<dbReference type="OrthoDB" id="5593192at2"/>
<comment type="caution">
    <text evidence="2">The sequence shown here is derived from an EMBL/GenBank/DDBJ whole genome shotgun (WGS) entry which is preliminary data.</text>
</comment>
<evidence type="ECO:0000313" key="2">
    <source>
        <dbReference type="EMBL" id="OEG72023.1"/>
    </source>
</evidence>
<sequence length="114" mass="13160">MSLTDLKRRKPKPRKKLSVEEFIEDANNYAFGQPSLAKKTRKKKPTNESMELKKQSTKIYRHATFTLTEQSIEQLNELAKTANVAKSRLIRMMITDFATKDKNELASIIENSLD</sequence>